<comment type="caution">
    <text evidence="1">The sequence shown here is derived from an EMBL/GenBank/DDBJ whole genome shotgun (WGS) entry which is preliminary data.</text>
</comment>
<dbReference type="InterPro" id="IPR002035">
    <property type="entry name" value="VWF_A"/>
</dbReference>
<dbReference type="EMBL" id="CAIIXF020000008">
    <property type="protein sequence ID" value="CAH1792796.1"/>
    <property type="molecule type" value="Genomic_DNA"/>
</dbReference>
<keyword evidence="2" id="KW-1185">Reference proteome</keyword>
<dbReference type="CDD" id="cd01450">
    <property type="entry name" value="vWFA_subfamily_ECM"/>
    <property type="match status" value="1"/>
</dbReference>
<dbReference type="Proteomes" id="UP000749559">
    <property type="component" value="Unassembled WGS sequence"/>
</dbReference>
<dbReference type="Pfam" id="PF00092">
    <property type="entry name" value="VWA"/>
    <property type="match status" value="1"/>
</dbReference>
<dbReference type="PRINTS" id="PR00453">
    <property type="entry name" value="VWFADOMAIN"/>
</dbReference>
<reference evidence="1" key="1">
    <citation type="submission" date="2022-03" db="EMBL/GenBank/DDBJ databases">
        <authorList>
            <person name="Martin C."/>
        </authorList>
    </citation>
    <scope>NUCLEOTIDE SEQUENCE</scope>
</reference>
<evidence type="ECO:0000313" key="2">
    <source>
        <dbReference type="Proteomes" id="UP000749559"/>
    </source>
</evidence>
<dbReference type="PANTHER" id="PTHR24020">
    <property type="entry name" value="COLLAGEN ALPHA"/>
    <property type="match status" value="1"/>
</dbReference>
<evidence type="ECO:0000313" key="1">
    <source>
        <dbReference type="EMBL" id="CAH1792796.1"/>
    </source>
</evidence>
<organism evidence="1 2">
    <name type="scientific">Owenia fusiformis</name>
    <name type="common">Polychaete worm</name>
    <dbReference type="NCBI Taxonomy" id="6347"/>
    <lineage>
        <taxon>Eukaryota</taxon>
        <taxon>Metazoa</taxon>
        <taxon>Spiralia</taxon>
        <taxon>Lophotrochozoa</taxon>
        <taxon>Annelida</taxon>
        <taxon>Polychaeta</taxon>
        <taxon>Sedentaria</taxon>
        <taxon>Canalipalpata</taxon>
        <taxon>Sabellida</taxon>
        <taxon>Oweniida</taxon>
        <taxon>Oweniidae</taxon>
        <taxon>Owenia</taxon>
    </lineage>
</organism>
<dbReference type="InterPro" id="IPR036465">
    <property type="entry name" value="vWFA_dom_sf"/>
</dbReference>
<proteinExistence type="predicted"/>
<dbReference type="SUPFAM" id="SSF53300">
    <property type="entry name" value="vWA-like"/>
    <property type="match status" value="2"/>
</dbReference>
<dbReference type="OrthoDB" id="6132182at2759"/>
<dbReference type="PROSITE" id="PS50234">
    <property type="entry name" value="VWFA"/>
    <property type="match status" value="1"/>
</dbReference>
<gene>
    <name evidence="1" type="ORF">OFUS_LOCUS17725</name>
</gene>
<dbReference type="Gene3D" id="3.40.50.410">
    <property type="entry name" value="von Willebrand factor, type A domain"/>
    <property type="match status" value="2"/>
</dbReference>
<dbReference type="AlphaFoldDB" id="A0A8J1UI11"/>
<dbReference type="PANTHER" id="PTHR24020:SF20">
    <property type="entry name" value="PH DOMAIN-CONTAINING PROTEIN"/>
    <property type="match status" value="1"/>
</dbReference>
<name>A0A8J1UI11_OWEFU</name>
<sequence length="354" mass="40158">MKDTVEEAKHICADIVFLLDTSCSIEKEDRGKMVTIVESVVKGSRVDDKMARFGVVTFDKGARVEFGLNEYTSRATMLARLAKLKEAVSSNDYPQGCKTYTWEALELVRRTELLGTEPRLDETTGCKRGRVVIIMTDGVPFSSNYAREQALLDTIEQGNKNKAVGISTMVVQLPNKNGNYPTEKHDVFETLVTTMEWYYTVEIKTDLETLGHRFFTHLVKTWPCCYNCMAKIDLCFVLDRSISIKVSDIILAKEFLKELSDSFLVSYDENTVDEPKWDHAMIGELRAANISVDVIGMPNYQERVGIEEWIGVASNFIIDLRRTPDKPWLPDYEDLKPIVGTVARLLCEKYGVSE</sequence>
<dbReference type="InterPro" id="IPR050525">
    <property type="entry name" value="ECM_Assembly_Org"/>
</dbReference>
<dbReference type="SMART" id="SM00327">
    <property type="entry name" value="VWA"/>
    <property type="match status" value="1"/>
</dbReference>
<protein>
    <submittedName>
        <fullName evidence="1">Uncharacterized protein</fullName>
    </submittedName>
</protein>
<accession>A0A8J1UI11</accession>